<comment type="function">
    <text evidence="7">Catalyzes the adenylation of molybdopterin as part of the biosynthesis of the molybdenum-cofactor.</text>
</comment>
<dbReference type="Gene3D" id="3.40.980.10">
    <property type="entry name" value="MoaB/Mog-like domain"/>
    <property type="match status" value="1"/>
</dbReference>
<name>A0A848J7H6_9BACT</name>
<dbReference type="EC" id="2.7.7.75" evidence="2"/>
<evidence type="ECO:0000313" key="9">
    <source>
        <dbReference type="EMBL" id="NMM50349.1"/>
    </source>
</evidence>
<dbReference type="PROSITE" id="PS01078">
    <property type="entry name" value="MOCF_BIOSYNTHESIS_1"/>
    <property type="match status" value="1"/>
</dbReference>
<dbReference type="PANTHER" id="PTHR43764:SF1">
    <property type="entry name" value="MOLYBDOPTERIN MOLYBDOTRANSFERASE"/>
    <property type="match status" value="1"/>
</dbReference>
<keyword evidence="10" id="KW-1185">Reference proteome</keyword>
<evidence type="ECO:0000256" key="3">
    <source>
        <dbReference type="ARBA" id="ARBA00013491"/>
    </source>
</evidence>
<evidence type="ECO:0000259" key="8">
    <source>
        <dbReference type="SMART" id="SM00852"/>
    </source>
</evidence>
<dbReference type="InterPro" id="IPR008284">
    <property type="entry name" value="MoCF_biosynth_CS"/>
</dbReference>
<dbReference type="InterPro" id="IPR001453">
    <property type="entry name" value="MoaB/Mog_dom"/>
</dbReference>
<keyword evidence="4" id="KW-0501">Molybdenum cofactor biosynthesis</keyword>
<dbReference type="InterPro" id="IPR051920">
    <property type="entry name" value="MPT_Adenylyltrnsfr/MoaC-Rel"/>
</dbReference>
<evidence type="ECO:0000256" key="1">
    <source>
        <dbReference type="ARBA" id="ARBA00005046"/>
    </source>
</evidence>
<reference evidence="9 10" key="1">
    <citation type="submission" date="2020-04" db="EMBL/GenBank/DDBJ databases">
        <title>Flammeovirgaceae bacterium KN852 isolated from deep sea.</title>
        <authorList>
            <person name="Zhang D.-C."/>
        </authorList>
    </citation>
    <scope>NUCLEOTIDE SEQUENCE [LARGE SCALE GENOMIC DNA]</scope>
    <source>
        <strain evidence="9 10">KN852</strain>
    </source>
</reference>
<evidence type="ECO:0000256" key="2">
    <source>
        <dbReference type="ARBA" id="ARBA00012509"/>
    </source>
</evidence>
<feature type="domain" description="MoaB/Mog" evidence="8">
    <location>
        <begin position="150"/>
        <end position="293"/>
    </location>
</feature>
<evidence type="ECO:0000256" key="7">
    <source>
        <dbReference type="ARBA" id="ARBA00058212"/>
    </source>
</evidence>
<organism evidence="9 10">
    <name type="scientific">Marinigracilibium pacificum</name>
    <dbReference type="NCBI Taxonomy" id="2729599"/>
    <lineage>
        <taxon>Bacteria</taxon>
        <taxon>Pseudomonadati</taxon>
        <taxon>Bacteroidota</taxon>
        <taxon>Cytophagia</taxon>
        <taxon>Cytophagales</taxon>
        <taxon>Flammeovirgaceae</taxon>
        <taxon>Marinigracilibium</taxon>
    </lineage>
</organism>
<dbReference type="NCBIfam" id="TIGR00581">
    <property type="entry name" value="moaC"/>
    <property type="match status" value="1"/>
</dbReference>
<dbReference type="GO" id="GO:0006777">
    <property type="term" value="P:Mo-molybdopterin cofactor biosynthetic process"/>
    <property type="evidence" value="ECO:0007669"/>
    <property type="project" value="UniProtKB-KW"/>
</dbReference>
<dbReference type="SUPFAM" id="SSF53218">
    <property type="entry name" value="Molybdenum cofactor biosynthesis proteins"/>
    <property type="match status" value="1"/>
</dbReference>
<comment type="pathway">
    <text evidence="1">Cofactor biosynthesis; molybdopterin biosynthesis.</text>
</comment>
<accession>A0A848J7H6</accession>
<comment type="caution">
    <text evidence="9">The sequence shown here is derived from an EMBL/GenBank/DDBJ whole genome shotgun (WGS) entry which is preliminary data.</text>
</comment>
<dbReference type="PIRSF" id="PIRSF036594">
    <property type="entry name" value="MoaC_MogA"/>
    <property type="match status" value="1"/>
</dbReference>
<dbReference type="Pfam" id="PF01967">
    <property type="entry name" value="MoaC"/>
    <property type="match status" value="1"/>
</dbReference>
<dbReference type="InterPro" id="IPR023045">
    <property type="entry name" value="MoaC"/>
</dbReference>
<dbReference type="NCBIfam" id="TIGR00177">
    <property type="entry name" value="molyb_syn"/>
    <property type="match status" value="1"/>
</dbReference>
<dbReference type="SMART" id="SM00852">
    <property type="entry name" value="MoCF_biosynth"/>
    <property type="match status" value="1"/>
</dbReference>
<comment type="catalytic activity">
    <reaction evidence="5">
        <text>molybdopterin + ATP + H(+) = adenylyl-molybdopterin + diphosphate</text>
        <dbReference type="Rhea" id="RHEA:31331"/>
        <dbReference type="ChEBI" id="CHEBI:15378"/>
        <dbReference type="ChEBI" id="CHEBI:30616"/>
        <dbReference type="ChEBI" id="CHEBI:33019"/>
        <dbReference type="ChEBI" id="CHEBI:58698"/>
        <dbReference type="ChEBI" id="CHEBI:62727"/>
        <dbReference type="EC" id="2.7.7.75"/>
    </reaction>
</comment>
<dbReference type="GO" id="GO:0061598">
    <property type="term" value="F:molybdopterin adenylyltransferase activity"/>
    <property type="evidence" value="ECO:0007669"/>
    <property type="project" value="UniProtKB-EC"/>
</dbReference>
<dbReference type="UniPathway" id="UPA00344"/>
<gene>
    <name evidence="9" type="ORF">HH304_18210</name>
</gene>
<proteinExistence type="predicted"/>
<dbReference type="AlphaFoldDB" id="A0A848J7H6"/>
<evidence type="ECO:0000256" key="4">
    <source>
        <dbReference type="ARBA" id="ARBA00023150"/>
    </source>
</evidence>
<dbReference type="CDD" id="cd00886">
    <property type="entry name" value="MogA_MoaB"/>
    <property type="match status" value="1"/>
</dbReference>
<dbReference type="InterPro" id="IPR036425">
    <property type="entry name" value="MoaB/Mog-like_dom_sf"/>
</dbReference>
<comment type="function">
    <text evidence="6">Catalyzes the conversion of (8S)-3',8-cyclo-7,8-dihydroguanosine 5'-triphosphate to cyclic pyranopterin monophosphate (cPMP).</text>
</comment>
<dbReference type="NCBIfam" id="NF002947">
    <property type="entry name" value="PRK03604.1"/>
    <property type="match status" value="1"/>
</dbReference>
<dbReference type="InterPro" id="IPR036522">
    <property type="entry name" value="MoaC_sf"/>
</dbReference>
<dbReference type="Pfam" id="PF00994">
    <property type="entry name" value="MoCF_biosynth"/>
    <property type="match status" value="1"/>
</dbReference>
<dbReference type="InterPro" id="IPR002820">
    <property type="entry name" value="Mopterin_CF_biosynth-C_dom"/>
</dbReference>
<dbReference type="PANTHER" id="PTHR43764">
    <property type="entry name" value="MOLYBDENUM COFACTOR BIOSYNTHESIS"/>
    <property type="match status" value="1"/>
</dbReference>
<evidence type="ECO:0000256" key="5">
    <source>
        <dbReference type="ARBA" id="ARBA00051131"/>
    </source>
</evidence>
<evidence type="ECO:0000256" key="6">
    <source>
        <dbReference type="ARBA" id="ARBA00055087"/>
    </source>
</evidence>
<dbReference type="SUPFAM" id="SSF55040">
    <property type="entry name" value="Molybdenum cofactor biosynthesis protein C, MoaC"/>
    <property type="match status" value="1"/>
</dbReference>
<evidence type="ECO:0000313" key="10">
    <source>
        <dbReference type="Proteomes" id="UP000559010"/>
    </source>
</evidence>
<sequence length="303" mass="33227">MIDITNKINTLRIATAQAIVKVSKQETIDSINNNTVPKGDVFEISKAAGLLGVKKTPELLPDCHPIPIEFAGIEYEINGLEITILFTVKTIYKTGVEVEAMHGASVVALNMYDMLKPIDKGVEIHNIKLLNKKGGKSDYVDNFRKDLKAAVIVCSDAISAGKKEDTAGKAIIKKLEECEVSIMDYTIIPDESDLIQDKAKIYQNDGADLIIFTGGTGLSKRDVTPEALEPLLDRKIPGVEEAIRNYGQNRMPYAMLSRSIVGTYGKSLIMAIPGSTNGAKESMDAIFPFILHLFRIFKGARHD</sequence>
<protein>
    <recommendedName>
        <fullName evidence="3">Molybdopterin adenylyltransferase</fullName>
        <ecNumber evidence="2">2.7.7.75</ecNumber>
    </recommendedName>
</protein>
<dbReference type="Proteomes" id="UP000559010">
    <property type="component" value="Unassembled WGS sequence"/>
</dbReference>
<dbReference type="Gene3D" id="3.30.70.640">
    <property type="entry name" value="Molybdopterin cofactor biosynthesis C (MoaC) domain"/>
    <property type="match status" value="1"/>
</dbReference>
<dbReference type="RefSeq" id="WP_169684713.1">
    <property type="nucleotide sequence ID" value="NZ_JABBNU010000012.1"/>
</dbReference>
<dbReference type="EMBL" id="JABBNU010000012">
    <property type="protein sequence ID" value="NMM50349.1"/>
    <property type="molecule type" value="Genomic_DNA"/>
</dbReference>
<dbReference type="InterPro" id="IPR012247">
    <property type="entry name" value="MoaC_MogA"/>
</dbReference>